<dbReference type="PANTHER" id="PTHR42987">
    <property type="entry name" value="PEPTIDASE S49"/>
    <property type="match status" value="1"/>
</dbReference>
<evidence type="ECO:0000256" key="4">
    <source>
        <dbReference type="ARBA" id="ARBA00022670"/>
    </source>
</evidence>
<organism evidence="14 15">
    <name type="scientific">Isoalcanivorax pacificus W11-5</name>
    <dbReference type="NCBI Taxonomy" id="391936"/>
    <lineage>
        <taxon>Bacteria</taxon>
        <taxon>Pseudomonadati</taxon>
        <taxon>Pseudomonadota</taxon>
        <taxon>Gammaproteobacteria</taxon>
        <taxon>Oceanospirillales</taxon>
        <taxon>Alcanivoracaceae</taxon>
        <taxon>Isoalcanivorax</taxon>
    </lineage>
</organism>
<dbReference type="PANTHER" id="PTHR42987:SF4">
    <property type="entry name" value="PROTEASE SOHB-RELATED"/>
    <property type="match status" value="1"/>
</dbReference>
<keyword evidence="5 11" id="KW-0812">Transmembrane</keyword>
<dbReference type="InterPro" id="IPR047272">
    <property type="entry name" value="S49_SppA_C"/>
</dbReference>
<reference evidence="14 15" key="1">
    <citation type="journal article" date="2012" name="J. Bacteriol.">
        <title>Genome sequence of an alkane-degrading bacterium, Alcanivorax pacificus type strain W11-5, isolated from deep sea sediment.</title>
        <authorList>
            <person name="Lai Q."/>
            <person name="Shao Z."/>
        </authorList>
    </citation>
    <scope>NUCLEOTIDE SEQUENCE [LARGE SCALE GENOMIC DNA]</scope>
    <source>
        <strain evidence="14 15">W11-5</strain>
    </source>
</reference>
<evidence type="ECO:0000256" key="8">
    <source>
        <dbReference type="ARBA" id="ARBA00022989"/>
    </source>
</evidence>
<keyword evidence="15" id="KW-1185">Reference proteome</keyword>
<keyword evidence="9 11" id="KW-0472">Membrane</keyword>
<dbReference type="InterPro" id="IPR002142">
    <property type="entry name" value="Peptidase_S49"/>
</dbReference>
<evidence type="ECO:0000256" key="7">
    <source>
        <dbReference type="ARBA" id="ARBA00022825"/>
    </source>
</evidence>
<comment type="subcellular location">
    <subcellularLocation>
        <location evidence="1">Cell membrane</location>
    </subcellularLocation>
</comment>
<dbReference type="Pfam" id="PF01343">
    <property type="entry name" value="Peptidase_S49"/>
    <property type="match status" value="1"/>
</dbReference>
<keyword evidence="4" id="KW-0645">Protease</keyword>
<dbReference type="InterPro" id="IPR013703">
    <property type="entry name" value="Peptidase_S49_N_proteobac"/>
</dbReference>
<dbReference type="SUPFAM" id="SSF52096">
    <property type="entry name" value="ClpP/crotonase"/>
    <property type="match status" value="1"/>
</dbReference>
<evidence type="ECO:0000313" key="14">
    <source>
        <dbReference type="EMBL" id="AJD48370.1"/>
    </source>
</evidence>
<keyword evidence="3" id="KW-1003">Cell membrane</keyword>
<evidence type="ECO:0000256" key="10">
    <source>
        <dbReference type="SAM" id="MobiDB-lite"/>
    </source>
</evidence>
<feature type="transmembrane region" description="Helical" evidence="11">
    <location>
        <begin position="6"/>
        <end position="26"/>
    </location>
</feature>
<evidence type="ECO:0000256" key="2">
    <source>
        <dbReference type="ARBA" id="ARBA00008683"/>
    </source>
</evidence>
<dbReference type="InterPro" id="IPR029045">
    <property type="entry name" value="ClpP/crotonase-like_dom_sf"/>
</dbReference>
<evidence type="ECO:0000259" key="13">
    <source>
        <dbReference type="Pfam" id="PF08496"/>
    </source>
</evidence>
<evidence type="ECO:0000256" key="11">
    <source>
        <dbReference type="SAM" id="Phobius"/>
    </source>
</evidence>
<name>A0A0B4XNL8_9GAMM</name>
<feature type="domain" description="Peptidase S49 N-terminal proteobacteria" evidence="13">
    <location>
        <begin position="2"/>
        <end position="158"/>
    </location>
</feature>
<dbReference type="Gene3D" id="3.90.226.10">
    <property type="entry name" value="2-enoyl-CoA Hydratase, Chain A, domain 1"/>
    <property type="match status" value="1"/>
</dbReference>
<dbReference type="EMBL" id="CP004387">
    <property type="protein sequence ID" value="AJD48370.1"/>
    <property type="molecule type" value="Genomic_DNA"/>
</dbReference>
<dbReference type="Gene3D" id="6.20.330.10">
    <property type="match status" value="1"/>
</dbReference>
<keyword evidence="6" id="KW-0378">Hydrolase</keyword>
<dbReference type="GO" id="GO:0005886">
    <property type="term" value="C:plasma membrane"/>
    <property type="evidence" value="ECO:0007669"/>
    <property type="project" value="UniProtKB-SubCell"/>
</dbReference>
<dbReference type="GO" id="GO:0004252">
    <property type="term" value="F:serine-type endopeptidase activity"/>
    <property type="evidence" value="ECO:0007669"/>
    <property type="project" value="InterPro"/>
</dbReference>
<evidence type="ECO:0000256" key="5">
    <source>
        <dbReference type="ARBA" id="ARBA00022692"/>
    </source>
</evidence>
<protein>
    <submittedName>
        <fullName evidence="14">Inner membrane peptidase</fullName>
    </submittedName>
</protein>
<feature type="compositionally biased region" description="Basic and acidic residues" evidence="10">
    <location>
        <begin position="77"/>
        <end position="90"/>
    </location>
</feature>
<keyword evidence="8 11" id="KW-1133">Transmembrane helix</keyword>
<feature type="domain" description="Peptidase S49" evidence="12">
    <location>
        <begin position="162"/>
        <end position="300"/>
    </location>
</feature>
<dbReference type="Pfam" id="PF08496">
    <property type="entry name" value="Peptidase_S49_N"/>
    <property type="match status" value="1"/>
</dbReference>
<evidence type="ECO:0000259" key="12">
    <source>
        <dbReference type="Pfam" id="PF01343"/>
    </source>
</evidence>
<keyword evidence="7" id="KW-0720">Serine protease</keyword>
<evidence type="ECO:0000256" key="6">
    <source>
        <dbReference type="ARBA" id="ARBA00022801"/>
    </source>
</evidence>
<gene>
    <name evidence="14" type="ORF">S7S_09790</name>
</gene>
<dbReference type="GO" id="GO:0006508">
    <property type="term" value="P:proteolysis"/>
    <property type="evidence" value="ECO:0007669"/>
    <property type="project" value="UniProtKB-KW"/>
</dbReference>
<evidence type="ECO:0000256" key="1">
    <source>
        <dbReference type="ARBA" id="ARBA00004236"/>
    </source>
</evidence>
<dbReference type="KEGG" id="apac:S7S_09790"/>
<dbReference type="Proteomes" id="UP000006764">
    <property type="component" value="Chromosome"/>
</dbReference>
<dbReference type="CDD" id="cd07023">
    <property type="entry name" value="S49_Sppa_N_C"/>
    <property type="match status" value="1"/>
</dbReference>
<evidence type="ECO:0000256" key="9">
    <source>
        <dbReference type="ARBA" id="ARBA00023136"/>
    </source>
</evidence>
<dbReference type="STRING" id="391936.S7S_09790"/>
<proteinExistence type="inferred from homology"/>
<accession>A0A0B4XNL8</accession>
<sequence length="350" mass="39278">MSEYGLFLAKVATLVVAILFVVGGIVSTAARQRGQGGDQHGDIRVRHLNEEFNELRDGIREAVLPEGERKQARKQQRKEEKARAKADKKANAVPGGAPSKPRVFVLDFDGDVQASGVDALSREISALLQVADKQDEVMVRLESPGGLVHSYGLAASQLKRIRSQGVRLTVCVDRVAASGGYMMACIADRIVAAPFAVLGSIGVVAQIPNFHRLLRKNEIDVELMTAGEYKRTLTMFGENTEHGRQKFQEELEDTHVLFKDFVREHRRGLDIDKVATGEHWFGSRAKELGLVDEIQTSDEYLLGRCRDAEVYEVTWHTRQKLAERLGLSFEAAVMRVTERWFHRGAQRWWQ</sequence>
<dbReference type="HOGENOM" id="CLU_070316_0_0_6"/>
<dbReference type="AlphaFoldDB" id="A0A0B4XNL8"/>
<feature type="region of interest" description="Disordered" evidence="10">
    <location>
        <begin position="66"/>
        <end position="96"/>
    </location>
</feature>
<evidence type="ECO:0000256" key="3">
    <source>
        <dbReference type="ARBA" id="ARBA00022475"/>
    </source>
</evidence>
<comment type="similarity">
    <text evidence="2">Belongs to the peptidase S49 family.</text>
</comment>
<evidence type="ECO:0000313" key="15">
    <source>
        <dbReference type="Proteomes" id="UP000006764"/>
    </source>
</evidence>
<dbReference type="NCBIfam" id="NF008745">
    <property type="entry name" value="PRK11778.1"/>
    <property type="match status" value="1"/>
</dbReference>